<dbReference type="GO" id="GO:0005886">
    <property type="term" value="C:plasma membrane"/>
    <property type="evidence" value="ECO:0007669"/>
    <property type="project" value="UniProtKB-SubCell"/>
</dbReference>
<keyword evidence="3" id="KW-0813">Transport</keyword>
<dbReference type="KEGG" id="tes:BW730_11915"/>
<feature type="transmembrane region" description="Helical" evidence="9">
    <location>
        <begin position="107"/>
        <end position="129"/>
    </location>
</feature>
<dbReference type="STRING" id="1332264.BW730_11915"/>
<evidence type="ECO:0000256" key="8">
    <source>
        <dbReference type="SAM" id="MobiDB-lite"/>
    </source>
</evidence>
<evidence type="ECO:0000313" key="10">
    <source>
        <dbReference type="EMBL" id="AQP48089.1"/>
    </source>
</evidence>
<reference evidence="11" key="1">
    <citation type="submission" date="2017-02" db="EMBL/GenBank/DDBJ databases">
        <title>Tessaracoccus aquaemaris sp. nov., isolated from the intestine of a Korean rockfish, Sebastes schlegelii, in a marine aquaculture pond.</title>
        <authorList>
            <person name="Tak E.J."/>
            <person name="Bae J.-W."/>
        </authorList>
    </citation>
    <scope>NUCLEOTIDE SEQUENCE [LARGE SCALE GENOMIC DNA]</scope>
    <source>
        <strain evidence="11">NSG39</strain>
    </source>
</reference>
<dbReference type="GO" id="GO:0055085">
    <property type="term" value="P:transmembrane transport"/>
    <property type="evidence" value="ECO:0007669"/>
    <property type="project" value="TreeGrafter"/>
</dbReference>
<evidence type="ECO:0000256" key="2">
    <source>
        <dbReference type="ARBA" id="ARBA00009773"/>
    </source>
</evidence>
<feature type="transmembrane region" description="Helical" evidence="9">
    <location>
        <begin position="54"/>
        <end position="72"/>
    </location>
</feature>
<evidence type="ECO:0000256" key="5">
    <source>
        <dbReference type="ARBA" id="ARBA00022692"/>
    </source>
</evidence>
<evidence type="ECO:0000256" key="3">
    <source>
        <dbReference type="ARBA" id="ARBA00022448"/>
    </source>
</evidence>
<gene>
    <name evidence="10" type="ORF">BW730_11915</name>
</gene>
<dbReference type="Pfam" id="PF01594">
    <property type="entry name" value="AI-2E_transport"/>
    <property type="match status" value="1"/>
</dbReference>
<dbReference type="PANTHER" id="PTHR21716">
    <property type="entry name" value="TRANSMEMBRANE PROTEIN"/>
    <property type="match status" value="1"/>
</dbReference>
<feature type="transmembrane region" description="Helical" evidence="9">
    <location>
        <begin position="302"/>
        <end position="325"/>
    </location>
</feature>
<evidence type="ECO:0000313" key="11">
    <source>
        <dbReference type="Proteomes" id="UP000188145"/>
    </source>
</evidence>
<keyword evidence="11" id="KW-1185">Reference proteome</keyword>
<comment type="subcellular location">
    <subcellularLocation>
        <location evidence="1">Cell membrane</location>
        <topology evidence="1">Multi-pass membrane protein</topology>
    </subcellularLocation>
</comment>
<evidence type="ECO:0000256" key="7">
    <source>
        <dbReference type="ARBA" id="ARBA00023136"/>
    </source>
</evidence>
<evidence type="ECO:0008006" key="12">
    <source>
        <dbReference type="Google" id="ProtNLM"/>
    </source>
</evidence>
<keyword evidence="5 9" id="KW-0812">Transmembrane</keyword>
<evidence type="ECO:0000256" key="6">
    <source>
        <dbReference type="ARBA" id="ARBA00022989"/>
    </source>
</evidence>
<dbReference type="RefSeq" id="WP_158522640.1">
    <property type="nucleotide sequence ID" value="NZ_CP019606.1"/>
</dbReference>
<dbReference type="OrthoDB" id="9784366at2"/>
<feature type="region of interest" description="Disordered" evidence="8">
    <location>
        <begin position="1"/>
        <end position="34"/>
    </location>
</feature>
<evidence type="ECO:0000256" key="1">
    <source>
        <dbReference type="ARBA" id="ARBA00004651"/>
    </source>
</evidence>
<dbReference type="Proteomes" id="UP000188145">
    <property type="component" value="Chromosome"/>
</dbReference>
<feature type="transmembrane region" description="Helical" evidence="9">
    <location>
        <begin position="345"/>
        <end position="378"/>
    </location>
</feature>
<sequence>MSDEREPLAEEPKAEERPEGLTDSELEALPTYDPDNPVDRADVIGEAGKWAASWSGRFLLIVAALVVIGIGLKYISGAIMPVLLGLLLASVLYPVTAQLRRWGAPYALGAIAALLLGVGVIAGLIGLIAPSVVNQWDALRTQSLDGIRRIQAWLAGPPLNINDDQINDYISQAVAWLQDRSGDIATSLVNIGGSVGSAVVTLLTTLIVTFFMLKDGHQFVGWIRRIVGRRAGFHASELLTRMWNTLSGYIRTQAIVSFVDAFFIGIGAFFLGVPLAFPIAVLTFMAGFIPIVGAVTAGTVAVLVALVSNGLTTALLVLAVVLGVQQLEGHILQPLLQSRVMQLHPVIVLLAVLLGGTWAGIVGAFLAVPVAAVGAVLLRYLGDLTDLRTGDRTAAEINWATDDGEAVGTESERSAAFFRTLVRGRGTRRTEQQVPGDEVLDQQSAWRRLFRVRGNDAPEDDPDRKDG</sequence>
<feature type="transmembrane region" description="Helical" evidence="9">
    <location>
        <begin position="249"/>
        <end position="270"/>
    </location>
</feature>
<feature type="compositionally biased region" description="Basic and acidic residues" evidence="8">
    <location>
        <begin position="1"/>
        <end position="20"/>
    </location>
</feature>
<evidence type="ECO:0000256" key="9">
    <source>
        <dbReference type="SAM" id="Phobius"/>
    </source>
</evidence>
<proteinExistence type="inferred from homology"/>
<dbReference type="EMBL" id="CP019606">
    <property type="protein sequence ID" value="AQP48089.1"/>
    <property type="molecule type" value="Genomic_DNA"/>
</dbReference>
<feature type="transmembrane region" description="Helical" evidence="9">
    <location>
        <begin position="276"/>
        <end position="295"/>
    </location>
</feature>
<comment type="similarity">
    <text evidence="2">Belongs to the autoinducer-2 exporter (AI-2E) (TC 2.A.86) family.</text>
</comment>
<accession>A0A1Q2CPQ2</accession>
<feature type="transmembrane region" description="Helical" evidence="9">
    <location>
        <begin position="191"/>
        <end position="213"/>
    </location>
</feature>
<keyword evidence="6 9" id="KW-1133">Transmembrane helix</keyword>
<evidence type="ECO:0000256" key="4">
    <source>
        <dbReference type="ARBA" id="ARBA00022475"/>
    </source>
</evidence>
<protein>
    <recommendedName>
        <fullName evidence="12">AI-2E family transporter</fullName>
    </recommendedName>
</protein>
<organism evidence="10 11">
    <name type="scientific">Tessaracoccus aquimaris</name>
    <dbReference type="NCBI Taxonomy" id="1332264"/>
    <lineage>
        <taxon>Bacteria</taxon>
        <taxon>Bacillati</taxon>
        <taxon>Actinomycetota</taxon>
        <taxon>Actinomycetes</taxon>
        <taxon>Propionibacteriales</taxon>
        <taxon>Propionibacteriaceae</taxon>
        <taxon>Tessaracoccus</taxon>
    </lineage>
</organism>
<dbReference type="PANTHER" id="PTHR21716:SF53">
    <property type="entry name" value="PERMEASE PERM-RELATED"/>
    <property type="match status" value="1"/>
</dbReference>
<dbReference type="AlphaFoldDB" id="A0A1Q2CPQ2"/>
<keyword evidence="7 9" id="KW-0472">Membrane</keyword>
<name>A0A1Q2CPQ2_9ACTN</name>
<keyword evidence="4" id="KW-1003">Cell membrane</keyword>
<feature type="transmembrane region" description="Helical" evidence="9">
    <location>
        <begin position="78"/>
        <end position="95"/>
    </location>
</feature>
<dbReference type="InterPro" id="IPR002549">
    <property type="entry name" value="AI-2E-like"/>
</dbReference>